<dbReference type="Proteomes" id="UP000078383">
    <property type="component" value="Unassembled WGS sequence"/>
</dbReference>
<feature type="transmembrane region" description="Helical" evidence="1">
    <location>
        <begin position="265"/>
        <end position="286"/>
    </location>
</feature>
<feature type="transmembrane region" description="Helical" evidence="1">
    <location>
        <begin position="113"/>
        <end position="135"/>
    </location>
</feature>
<keyword evidence="1" id="KW-0812">Transmembrane</keyword>
<proteinExistence type="predicted"/>
<evidence type="ECO:0000256" key="1">
    <source>
        <dbReference type="SAM" id="Phobius"/>
    </source>
</evidence>
<reference evidence="2 3" key="1">
    <citation type="submission" date="2015-09" db="EMBL/GenBank/DDBJ databases">
        <authorList>
            <consortium name="Pathogen Informatics"/>
        </authorList>
    </citation>
    <scope>NUCLEOTIDE SEQUENCE [LARGE SCALE GENOMIC DNA]</scope>
    <source>
        <strain evidence="2 3">2789STDY5834889</strain>
    </source>
</reference>
<feature type="transmembrane region" description="Helical" evidence="1">
    <location>
        <begin position="206"/>
        <end position="227"/>
    </location>
</feature>
<dbReference type="EMBL" id="CZBX01000007">
    <property type="protein sequence ID" value="CUQ88110.1"/>
    <property type="molecule type" value="Genomic_DNA"/>
</dbReference>
<name>A0A174ZY73_9FIRM</name>
<keyword evidence="1" id="KW-1133">Transmembrane helix</keyword>
<evidence type="ECO:0000313" key="3">
    <source>
        <dbReference type="Proteomes" id="UP000078383"/>
    </source>
</evidence>
<dbReference type="OrthoDB" id="2041335at2"/>
<evidence type="ECO:0000313" key="2">
    <source>
        <dbReference type="EMBL" id="CUQ88110.1"/>
    </source>
</evidence>
<dbReference type="AlphaFoldDB" id="A0A174ZY73"/>
<dbReference type="RefSeq" id="WP_081021326.1">
    <property type="nucleotide sequence ID" value="NZ_CZBX01000007.1"/>
</dbReference>
<evidence type="ECO:0008006" key="4">
    <source>
        <dbReference type="Google" id="ProtNLM"/>
    </source>
</evidence>
<accession>A0A174ZY73</accession>
<feature type="transmembrane region" description="Helical" evidence="1">
    <location>
        <begin position="173"/>
        <end position="199"/>
    </location>
</feature>
<protein>
    <recommendedName>
        <fullName evidence="4">ABC-2 family transporter protein</fullName>
    </recommendedName>
</protein>
<gene>
    <name evidence="2" type="ORF">ERS852502_01705</name>
</gene>
<organism evidence="2 3">
    <name type="scientific">[Ruminococcus] torques</name>
    <dbReference type="NCBI Taxonomy" id="33039"/>
    <lineage>
        <taxon>Bacteria</taxon>
        <taxon>Bacillati</taxon>
        <taxon>Bacillota</taxon>
        <taxon>Clostridia</taxon>
        <taxon>Lachnospirales</taxon>
        <taxon>Lachnospiraceae</taxon>
        <taxon>Mediterraneibacter</taxon>
    </lineage>
</organism>
<keyword evidence="1" id="KW-0472">Membrane</keyword>
<sequence length="304" mass="34706">MKKSQFKMDIHQIFLLTKRNFSDWGKNPRIWMTFALGFVLCLMLTNQILEQAQTFQTPVQMFEPLIWTFGDAQSVMLSSLLLLLLFADMPFVNQMTPYWLIRTKRSVWMASQILYVILATCLYTVFLCLTELLIASPWAYVGNVWSQTAASIGYGSNNHLTVPVSIKTMEMTTPYKCAICVVFLMLFYSLFITSVMLVLNLQKGRAGGVVGALLINLYGILLTPDIFQKVFHLGGGLSYRANILCGWLSPLNHATFPMHNFGYDYLPQIKISILLFLAVICILLFISRKCIKRYNFTFSQVDES</sequence>